<keyword evidence="3" id="KW-0808">Transferase</keyword>
<evidence type="ECO:0000313" key="6">
    <source>
        <dbReference type="EMBL" id="GGN50293.1"/>
    </source>
</evidence>
<dbReference type="InterPro" id="IPR013216">
    <property type="entry name" value="Methyltransf_11"/>
</dbReference>
<dbReference type="PANTHER" id="PTHR44942:SF4">
    <property type="entry name" value="METHYLTRANSFERASE TYPE 11 DOMAIN-CONTAINING PROTEIN"/>
    <property type="match status" value="1"/>
</dbReference>
<evidence type="ECO:0000313" key="7">
    <source>
        <dbReference type="Proteomes" id="UP000600080"/>
    </source>
</evidence>
<evidence type="ECO:0000256" key="1">
    <source>
        <dbReference type="ARBA" id="ARBA00008361"/>
    </source>
</evidence>
<feature type="region of interest" description="Disordered" evidence="4">
    <location>
        <begin position="29"/>
        <end position="80"/>
    </location>
</feature>
<dbReference type="PANTHER" id="PTHR44942">
    <property type="entry name" value="METHYLTRANSF_11 DOMAIN-CONTAINING PROTEIN"/>
    <property type="match status" value="1"/>
</dbReference>
<dbReference type="SUPFAM" id="SSF53335">
    <property type="entry name" value="S-adenosyl-L-methionine-dependent methyltransferases"/>
    <property type="match status" value="1"/>
</dbReference>
<keyword evidence="7" id="KW-1185">Reference proteome</keyword>
<gene>
    <name evidence="6" type="ORF">GCM10012285_39180</name>
</gene>
<dbReference type="Pfam" id="PF08241">
    <property type="entry name" value="Methyltransf_11"/>
    <property type="match status" value="1"/>
</dbReference>
<reference evidence="7" key="1">
    <citation type="journal article" date="2019" name="Int. J. Syst. Evol. Microbiol.">
        <title>The Global Catalogue of Microorganisms (GCM) 10K type strain sequencing project: providing services to taxonomists for standard genome sequencing and annotation.</title>
        <authorList>
            <consortium name="The Broad Institute Genomics Platform"/>
            <consortium name="The Broad Institute Genome Sequencing Center for Infectious Disease"/>
            <person name="Wu L."/>
            <person name="Ma J."/>
        </authorList>
    </citation>
    <scope>NUCLEOTIDE SEQUENCE [LARGE SCALE GENOMIC DNA]</scope>
    <source>
        <strain evidence="7">CGMCC 4.7323</strain>
    </source>
</reference>
<dbReference type="InterPro" id="IPR029063">
    <property type="entry name" value="SAM-dependent_MTases_sf"/>
</dbReference>
<evidence type="ECO:0000256" key="3">
    <source>
        <dbReference type="ARBA" id="ARBA00022679"/>
    </source>
</evidence>
<name>A0ABQ2JQ12_9ACTN</name>
<dbReference type="Proteomes" id="UP000600080">
    <property type="component" value="Unassembled WGS sequence"/>
</dbReference>
<evidence type="ECO:0000256" key="2">
    <source>
        <dbReference type="ARBA" id="ARBA00022603"/>
    </source>
</evidence>
<proteinExistence type="inferred from homology"/>
<dbReference type="Gene3D" id="3.40.50.150">
    <property type="entry name" value="Vaccinia Virus protein VP39"/>
    <property type="match status" value="1"/>
</dbReference>
<protein>
    <recommendedName>
        <fullName evidence="5">Methyltransferase type 11 domain-containing protein</fullName>
    </recommendedName>
</protein>
<feature type="domain" description="Methyltransferase type 11" evidence="5">
    <location>
        <begin position="147"/>
        <end position="249"/>
    </location>
</feature>
<comment type="similarity">
    <text evidence="1">Belongs to the methyltransferase superfamily.</text>
</comment>
<sequence>MTARQRPYRRRAFPGAGVLRAENRAVRIRTAGCHRIPSADRRAPGSRPPPPRPRTARHGTHEERSMTQQPPPAGPPDLPDRVVEVYGEHDLSTVPAFAGGFINFGYWAEPAGPADRPLTEADRIRSEQDLYRLVLGTFAGTRGRTALEVGCGRGLGCALALREFGLGTVIGLDAHPDQIARAREANAELLAAPDTAGRLEFRLGAAQALPLPDDSVDCLFSVEAAQHFRDLPGFARESARVLRAGGRLALTTFFARTPAAARALPELLPPYADGLDVPHVVDEVAAELSAAGLRQVGVRPIGEGVWEQYDRYMAQRPQLRDEWPRRYLTAYETGLLDYYVLTATAG</sequence>
<evidence type="ECO:0000259" key="5">
    <source>
        <dbReference type="Pfam" id="PF08241"/>
    </source>
</evidence>
<accession>A0ABQ2JQ12</accession>
<organism evidence="6 7">
    <name type="scientific">Streptomyces kronopolitis</name>
    <dbReference type="NCBI Taxonomy" id="1612435"/>
    <lineage>
        <taxon>Bacteria</taxon>
        <taxon>Bacillati</taxon>
        <taxon>Actinomycetota</taxon>
        <taxon>Actinomycetes</taxon>
        <taxon>Kitasatosporales</taxon>
        <taxon>Streptomycetaceae</taxon>
        <taxon>Streptomyces</taxon>
    </lineage>
</organism>
<comment type="caution">
    <text evidence="6">The sequence shown here is derived from an EMBL/GenBank/DDBJ whole genome shotgun (WGS) entry which is preliminary data.</text>
</comment>
<dbReference type="EMBL" id="BMND01000016">
    <property type="protein sequence ID" value="GGN50293.1"/>
    <property type="molecule type" value="Genomic_DNA"/>
</dbReference>
<dbReference type="CDD" id="cd02440">
    <property type="entry name" value="AdoMet_MTases"/>
    <property type="match status" value="1"/>
</dbReference>
<keyword evidence="2" id="KW-0489">Methyltransferase</keyword>
<evidence type="ECO:0000256" key="4">
    <source>
        <dbReference type="SAM" id="MobiDB-lite"/>
    </source>
</evidence>
<dbReference type="InterPro" id="IPR051052">
    <property type="entry name" value="Diverse_substrate_MTase"/>
</dbReference>